<protein>
    <submittedName>
        <fullName evidence="3">Putative Beta-1 3-N-Acetylglucosaminyltransferase family protein</fullName>
    </submittedName>
</protein>
<dbReference type="Pfam" id="PF24068">
    <property type="entry name" value="TPD1_C"/>
    <property type="match status" value="1"/>
</dbReference>
<dbReference type="EMBL" id="JAAARO010000004">
    <property type="protein sequence ID" value="KAF5748127.1"/>
    <property type="molecule type" value="Genomic_DNA"/>
</dbReference>
<evidence type="ECO:0000313" key="3">
    <source>
        <dbReference type="EMBL" id="KAF5748127.1"/>
    </source>
</evidence>
<organism evidence="3 4">
    <name type="scientific">Tripterygium wilfordii</name>
    <name type="common">Thunder God vine</name>
    <dbReference type="NCBI Taxonomy" id="458696"/>
    <lineage>
        <taxon>Eukaryota</taxon>
        <taxon>Viridiplantae</taxon>
        <taxon>Streptophyta</taxon>
        <taxon>Embryophyta</taxon>
        <taxon>Tracheophyta</taxon>
        <taxon>Spermatophyta</taxon>
        <taxon>Magnoliopsida</taxon>
        <taxon>eudicotyledons</taxon>
        <taxon>Gunneridae</taxon>
        <taxon>Pentapetalae</taxon>
        <taxon>rosids</taxon>
        <taxon>fabids</taxon>
        <taxon>Celastrales</taxon>
        <taxon>Celastraceae</taxon>
        <taxon>Tripterygium</taxon>
    </lineage>
</organism>
<comment type="caution">
    <text evidence="3">The sequence shown here is derived from an EMBL/GenBank/DDBJ whole genome shotgun (WGS) entry which is preliminary data.</text>
</comment>
<dbReference type="InParanoid" id="A0A7J7DP91"/>
<evidence type="ECO:0000256" key="2">
    <source>
        <dbReference type="SAM" id="SignalP"/>
    </source>
</evidence>
<keyword evidence="3" id="KW-0808">Transferase</keyword>
<keyword evidence="3" id="KW-0328">Glycosyltransferase</keyword>
<evidence type="ECO:0000313" key="4">
    <source>
        <dbReference type="Proteomes" id="UP000593562"/>
    </source>
</evidence>
<feature type="chain" id="PRO_5029754102" evidence="2">
    <location>
        <begin position="23"/>
        <end position="120"/>
    </location>
</feature>
<dbReference type="FunCoup" id="A0A7J7DP91">
    <property type="interactions" value="66"/>
</dbReference>
<dbReference type="Proteomes" id="UP000593562">
    <property type="component" value="Unassembled WGS sequence"/>
</dbReference>
<dbReference type="GO" id="GO:0001709">
    <property type="term" value="P:cell fate determination"/>
    <property type="evidence" value="ECO:0007669"/>
    <property type="project" value="TreeGrafter"/>
</dbReference>
<dbReference type="AlphaFoldDB" id="A0A7J7DP91"/>
<reference evidence="3 4" key="1">
    <citation type="journal article" date="2020" name="Nat. Commun.">
        <title>Genome of Tripterygium wilfordii and identification of cytochrome P450 involved in triptolide biosynthesis.</title>
        <authorList>
            <person name="Tu L."/>
            <person name="Su P."/>
            <person name="Zhang Z."/>
            <person name="Gao L."/>
            <person name="Wang J."/>
            <person name="Hu T."/>
            <person name="Zhou J."/>
            <person name="Zhang Y."/>
            <person name="Zhao Y."/>
            <person name="Liu Y."/>
            <person name="Song Y."/>
            <person name="Tong Y."/>
            <person name="Lu Y."/>
            <person name="Yang J."/>
            <person name="Xu C."/>
            <person name="Jia M."/>
            <person name="Peters R.J."/>
            <person name="Huang L."/>
            <person name="Gao W."/>
        </authorList>
    </citation>
    <scope>NUCLEOTIDE SEQUENCE [LARGE SCALE GENOMIC DNA]</scope>
    <source>
        <strain evidence="4">cv. XIE 37</strain>
        <tissue evidence="3">Leaf</tissue>
    </source>
</reference>
<name>A0A7J7DP91_TRIWF</name>
<feature type="signal peptide" evidence="2">
    <location>
        <begin position="1"/>
        <end position="22"/>
    </location>
</feature>
<sequence length="120" mass="12832">MASTLKLVCALFLLCLIEKGYCHCESGEFTIAQAKTGAVVSSRPEFRVTISNKCSCTQLHVTLSCDGFQSVKPVGGLTKTGSSCLVNNGQPIYAQNTFTFTYAWDAAFPFKPLSSSVACS</sequence>
<keyword evidence="1 2" id="KW-0732">Signal</keyword>
<dbReference type="InterPro" id="IPR040361">
    <property type="entry name" value="TPD1"/>
</dbReference>
<evidence type="ECO:0000256" key="1">
    <source>
        <dbReference type="ARBA" id="ARBA00022729"/>
    </source>
</evidence>
<dbReference type="PANTHER" id="PTHR33184:SF72">
    <property type="entry name" value="BETA-1,3-N-ACETYLGLUCOSAMINYLTRANSFERASE FAMILY PROTEIN"/>
    <property type="match status" value="1"/>
</dbReference>
<dbReference type="OrthoDB" id="603213at2759"/>
<dbReference type="GO" id="GO:0016757">
    <property type="term" value="F:glycosyltransferase activity"/>
    <property type="evidence" value="ECO:0007669"/>
    <property type="project" value="UniProtKB-KW"/>
</dbReference>
<proteinExistence type="predicted"/>
<accession>A0A7J7DP91</accession>
<gene>
    <name evidence="3" type="ORF">HS088_TW04G00077</name>
</gene>
<keyword evidence="4" id="KW-1185">Reference proteome</keyword>
<dbReference type="PANTHER" id="PTHR33184">
    <property type="entry name" value="PROTEIN TAPETUM DETERMINANT 1-LIKE-RELATED"/>
    <property type="match status" value="1"/>
</dbReference>